<proteinExistence type="predicted"/>
<dbReference type="EMBL" id="JAHWGI010001404">
    <property type="protein sequence ID" value="KAK3929842.1"/>
    <property type="molecule type" value="Genomic_DNA"/>
</dbReference>
<dbReference type="Proteomes" id="UP001219518">
    <property type="component" value="Unassembled WGS sequence"/>
</dbReference>
<evidence type="ECO:0000313" key="2">
    <source>
        <dbReference type="EMBL" id="KAK3929842.1"/>
    </source>
</evidence>
<sequence>MATYYSPDLFLENIYLVVIYLSDGHITVVPEYDSKGRVHMSGDLIKLCRDTDSQGYEGETSPEPVIILGWGECEADAIKESRSYFRRLAKWHGHKEDLSKFQFLGHDFMQSEIFSNIQEESDTEEDQGDSVPICPRRKRSKEAEEPTQTKKRPRKQE</sequence>
<dbReference type="GO" id="GO:0016874">
    <property type="term" value="F:ligase activity"/>
    <property type="evidence" value="ECO:0007669"/>
    <property type="project" value="UniProtKB-KW"/>
</dbReference>
<gene>
    <name evidence="2" type="ORF">KUF71_020235</name>
</gene>
<accession>A0AAE1LTJ3</accession>
<feature type="compositionally biased region" description="Acidic residues" evidence="1">
    <location>
        <begin position="119"/>
        <end position="128"/>
    </location>
</feature>
<organism evidence="2 3">
    <name type="scientific">Frankliniella fusca</name>
    <dbReference type="NCBI Taxonomy" id="407009"/>
    <lineage>
        <taxon>Eukaryota</taxon>
        <taxon>Metazoa</taxon>
        <taxon>Ecdysozoa</taxon>
        <taxon>Arthropoda</taxon>
        <taxon>Hexapoda</taxon>
        <taxon>Insecta</taxon>
        <taxon>Pterygota</taxon>
        <taxon>Neoptera</taxon>
        <taxon>Paraneoptera</taxon>
        <taxon>Thysanoptera</taxon>
        <taxon>Terebrantia</taxon>
        <taxon>Thripoidea</taxon>
        <taxon>Thripidae</taxon>
        <taxon>Frankliniella</taxon>
    </lineage>
</organism>
<evidence type="ECO:0000313" key="3">
    <source>
        <dbReference type="Proteomes" id="UP001219518"/>
    </source>
</evidence>
<protein>
    <submittedName>
        <fullName evidence="2">Glutamate--tRNA ligase</fullName>
    </submittedName>
</protein>
<evidence type="ECO:0000256" key="1">
    <source>
        <dbReference type="SAM" id="MobiDB-lite"/>
    </source>
</evidence>
<comment type="caution">
    <text evidence="2">The sequence shown here is derived from an EMBL/GenBank/DDBJ whole genome shotgun (WGS) entry which is preliminary data.</text>
</comment>
<dbReference type="AlphaFoldDB" id="A0AAE1LTJ3"/>
<keyword evidence="3" id="KW-1185">Reference proteome</keyword>
<reference evidence="2" key="1">
    <citation type="submission" date="2021-07" db="EMBL/GenBank/DDBJ databases">
        <authorList>
            <person name="Catto M.A."/>
            <person name="Jacobson A."/>
            <person name="Kennedy G."/>
            <person name="Labadie P."/>
            <person name="Hunt B.G."/>
            <person name="Srinivasan R."/>
        </authorList>
    </citation>
    <scope>NUCLEOTIDE SEQUENCE</scope>
    <source>
        <strain evidence="2">PL_HMW_Pooled</strain>
        <tissue evidence="2">Head</tissue>
    </source>
</reference>
<keyword evidence="2" id="KW-0436">Ligase</keyword>
<feature type="region of interest" description="Disordered" evidence="1">
    <location>
        <begin position="118"/>
        <end position="157"/>
    </location>
</feature>
<reference evidence="2" key="2">
    <citation type="journal article" date="2023" name="BMC Genomics">
        <title>Pest status, molecular evolution, and epigenetic factors derived from the genome assembly of Frankliniella fusca, a thysanopteran phytovirus vector.</title>
        <authorList>
            <person name="Catto M.A."/>
            <person name="Labadie P.E."/>
            <person name="Jacobson A.L."/>
            <person name="Kennedy G.G."/>
            <person name="Srinivasan R."/>
            <person name="Hunt B.G."/>
        </authorList>
    </citation>
    <scope>NUCLEOTIDE SEQUENCE</scope>
    <source>
        <strain evidence="2">PL_HMW_Pooled</strain>
    </source>
</reference>
<name>A0AAE1LTJ3_9NEOP</name>